<proteinExistence type="predicted"/>
<keyword evidence="3" id="KW-1185">Reference proteome</keyword>
<gene>
    <name evidence="2" type="ORF">GCT13_09610</name>
</gene>
<evidence type="ECO:0000313" key="2">
    <source>
        <dbReference type="EMBL" id="MPW17180.1"/>
    </source>
</evidence>
<evidence type="ECO:0008006" key="4">
    <source>
        <dbReference type="Google" id="ProtNLM"/>
    </source>
</evidence>
<sequence length="463" mass="51167">MNKVRVAFSSLFCFMLFSQTGTGMAKSDKDTMGFGLNGYNMSNAESSIGLEDGKFLLVMKGQVKRGSGQPAPMHGIGVFEGAISDRDRAKMYAMRNTVCSIKQLPRNTPGNTFIFVPSVTCDDGREIAIAIDSFSSLPEGTGAKLVTPTEELVKSFYETGDKVAKLDASTSMVPKDGKLLVTLKFINSGHTEIAFKSPATWEGYYDPMSKASYAEVGGVKSTNEGEFFSLMLGREQMINRSDYHDDIIRIPPGQVRYASFLAYPDGRFKKGRYSAGGGAVIREILAPEKLRGVVEFTFQDTVADFVYDYPANQKEMNAFEAYRRKRLFDDIHGVGDGVEEAGYYRAYGEDNKRDDFPVLLRKGEKFPGRTMEHQVGGSRKSIGPATIWRWEAYPDSKVSAVTGEPCPRSGYWIPGMPSGLSANGLYMFSLAADKRRIAENEVMPRLGLGNDSYLTWTWLGDVT</sequence>
<reference evidence="2 3" key="1">
    <citation type="submission" date="2019-10" db="EMBL/GenBank/DDBJ databases">
        <title>Paraburkholderia sp. isolated from nodules of Mimosa pudica from Brazilian Atlantic Forest soils.</title>
        <authorList>
            <person name="Paulitsch F."/>
            <person name="Hungria M."/>
            <person name="Dall'Agnol R."/>
        </authorList>
    </citation>
    <scope>NUCLEOTIDE SEQUENCE [LARGE SCALE GENOMIC DNA]</scope>
    <source>
        <strain evidence="2 3">CNPSo 3157</strain>
    </source>
</reference>
<dbReference type="RefSeq" id="WP_152757333.1">
    <property type="nucleotide sequence ID" value="NZ_WHNP01000007.1"/>
</dbReference>
<dbReference type="EMBL" id="WHNP01000007">
    <property type="protein sequence ID" value="MPW17180.1"/>
    <property type="molecule type" value="Genomic_DNA"/>
</dbReference>
<keyword evidence="1" id="KW-0732">Signal</keyword>
<organism evidence="2 3">
    <name type="scientific">Paraburkholderia franconis</name>
    <dbReference type="NCBI Taxonomy" id="2654983"/>
    <lineage>
        <taxon>Bacteria</taxon>
        <taxon>Pseudomonadati</taxon>
        <taxon>Pseudomonadota</taxon>
        <taxon>Betaproteobacteria</taxon>
        <taxon>Burkholderiales</taxon>
        <taxon>Burkholderiaceae</taxon>
        <taxon>Paraburkholderia</taxon>
    </lineage>
</organism>
<name>A0A7X1N893_9BURK</name>
<evidence type="ECO:0000313" key="3">
    <source>
        <dbReference type="Proteomes" id="UP000484381"/>
    </source>
</evidence>
<dbReference type="Proteomes" id="UP000484381">
    <property type="component" value="Unassembled WGS sequence"/>
</dbReference>
<comment type="caution">
    <text evidence="2">The sequence shown here is derived from an EMBL/GenBank/DDBJ whole genome shotgun (WGS) entry which is preliminary data.</text>
</comment>
<feature type="chain" id="PRO_5031272769" description="Tle cognate immunity protein 4 C-terminal domain-containing protein" evidence="1">
    <location>
        <begin position="26"/>
        <end position="463"/>
    </location>
</feature>
<accession>A0A7X1N893</accession>
<protein>
    <recommendedName>
        <fullName evidence="4">Tle cognate immunity protein 4 C-terminal domain-containing protein</fullName>
    </recommendedName>
</protein>
<evidence type="ECO:0000256" key="1">
    <source>
        <dbReference type="SAM" id="SignalP"/>
    </source>
</evidence>
<feature type="signal peptide" evidence="1">
    <location>
        <begin position="1"/>
        <end position="25"/>
    </location>
</feature>
<dbReference type="AlphaFoldDB" id="A0A7X1N893"/>